<accession>A0A4Y2AQ26</accession>
<evidence type="ECO:0000313" key="2">
    <source>
        <dbReference type="Proteomes" id="UP000499080"/>
    </source>
</evidence>
<organism evidence="1 2">
    <name type="scientific">Araneus ventricosus</name>
    <name type="common">Orbweaver spider</name>
    <name type="synonym">Epeira ventricosa</name>
    <dbReference type="NCBI Taxonomy" id="182803"/>
    <lineage>
        <taxon>Eukaryota</taxon>
        <taxon>Metazoa</taxon>
        <taxon>Ecdysozoa</taxon>
        <taxon>Arthropoda</taxon>
        <taxon>Chelicerata</taxon>
        <taxon>Arachnida</taxon>
        <taxon>Araneae</taxon>
        <taxon>Araneomorphae</taxon>
        <taxon>Entelegynae</taxon>
        <taxon>Araneoidea</taxon>
        <taxon>Araneidae</taxon>
        <taxon>Araneus</taxon>
    </lineage>
</organism>
<dbReference type="EMBL" id="BGPR01000025">
    <property type="protein sequence ID" value="GBL81349.1"/>
    <property type="molecule type" value="Genomic_DNA"/>
</dbReference>
<reference evidence="1 2" key="1">
    <citation type="journal article" date="2019" name="Sci. Rep.">
        <title>Orb-weaving spider Araneus ventricosus genome elucidates the spidroin gene catalogue.</title>
        <authorList>
            <person name="Kono N."/>
            <person name="Nakamura H."/>
            <person name="Ohtoshi R."/>
            <person name="Moran D.A.P."/>
            <person name="Shinohara A."/>
            <person name="Yoshida Y."/>
            <person name="Fujiwara M."/>
            <person name="Mori M."/>
            <person name="Tomita M."/>
            <person name="Arakawa K."/>
        </authorList>
    </citation>
    <scope>NUCLEOTIDE SEQUENCE [LARGE SCALE GENOMIC DNA]</scope>
</reference>
<gene>
    <name evidence="1" type="ORF">AVEN_143655_1</name>
</gene>
<dbReference type="Proteomes" id="UP000499080">
    <property type="component" value="Unassembled WGS sequence"/>
</dbReference>
<protein>
    <submittedName>
        <fullName evidence="1">Uncharacterized protein</fullName>
    </submittedName>
</protein>
<evidence type="ECO:0000313" key="1">
    <source>
        <dbReference type="EMBL" id="GBL81349.1"/>
    </source>
</evidence>
<name>A0A4Y2AQ26_ARAVE</name>
<proteinExistence type="predicted"/>
<dbReference type="AlphaFoldDB" id="A0A4Y2AQ26"/>
<keyword evidence="2" id="KW-1185">Reference proteome</keyword>
<comment type="caution">
    <text evidence="1">The sequence shown here is derived from an EMBL/GenBank/DDBJ whole genome shotgun (WGS) entry which is preliminary data.</text>
</comment>
<sequence length="100" mass="11296">MVCSTDLRAVFKTEKSNGCEPQSSEVEGAVLRKVDAGREPARRSAIVAGIYKTQRMYIYMFVPASLPNGWTNYDETWYTGSSLADLKYCKGKYILKQSLR</sequence>